<keyword evidence="3" id="KW-0378">Hydrolase</keyword>
<accession>A0AAW4NMK4</accession>
<dbReference type="PANTHER" id="PTHR36435">
    <property type="entry name" value="SLR1288 PROTEIN"/>
    <property type="match status" value="1"/>
</dbReference>
<gene>
    <name evidence="3" type="ORF">KZY68_09550</name>
</gene>
<feature type="transmembrane region" description="Helical" evidence="1">
    <location>
        <begin position="206"/>
        <end position="224"/>
    </location>
</feature>
<sequence>MKKIGKEIAWIGLYIVVFILIQLVIQFAFAGGYLVYYKMPLANLRNLFMSNITLTIASTIVSSLITIFVFLKKGWASRSRDYLASRPWATLLWVVVAAIGIIIPSMGLGELFKVDMPGELQMMFVRMMHNPFGYVAIGVIVPFAEEIVFRGAILRNLLRLFDGKPWAAIFISAIIFGLVHGNSAQFLNASLLGILLGWMFYRTGSIIPGFVLHWVNNTIVYVVANLMPGFEDASLSQLSNGRPIVIALYIVFSLCILMPALVQLNMRMGENRGK</sequence>
<dbReference type="Proteomes" id="UP001196873">
    <property type="component" value="Unassembled WGS sequence"/>
</dbReference>
<keyword evidence="1" id="KW-0472">Membrane</keyword>
<evidence type="ECO:0000259" key="2">
    <source>
        <dbReference type="Pfam" id="PF02517"/>
    </source>
</evidence>
<dbReference type="GO" id="GO:0080120">
    <property type="term" value="P:CAAX-box protein maturation"/>
    <property type="evidence" value="ECO:0007669"/>
    <property type="project" value="UniProtKB-ARBA"/>
</dbReference>
<dbReference type="Pfam" id="PF02517">
    <property type="entry name" value="Rce1-like"/>
    <property type="match status" value="1"/>
</dbReference>
<keyword evidence="1" id="KW-1133">Transmembrane helix</keyword>
<proteinExistence type="predicted"/>
<evidence type="ECO:0000313" key="3">
    <source>
        <dbReference type="EMBL" id="MBW4866243.1"/>
    </source>
</evidence>
<feature type="domain" description="CAAX prenyl protease 2/Lysostaphin resistance protein A-like" evidence="2">
    <location>
        <begin position="132"/>
        <end position="219"/>
    </location>
</feature>
<feature type="transmembrane region" description="Helical" evidence="1">
    <location>
        <begin position="132"/>
        <end position="149"/>
    </location>
</feature>
<dbReference type="EMBL" id="JAHXRF010000014">
    <property type="protein sequence ID" value="MBW4866243.1"/>
    <property type="molecule type" value="Genomic_DNA"/>
</dbReference>
<keyword evidence="3" id="KW-0645">Protease</keyword>
<dbReference type="GO" id="GO:0004175">
    <property type="term" value="F:endopeptidase activity"/>
    <property type="evidence" value="ECO:0007669"/>
    <property type="project" value="UniProtKB-ARBA"/>
</dbReference>
<protein>
    <submittedName>
        <fullName evidence="3">CPBP family intramembrane metalloprotease</fullName>
    </submittedName>
</protein>
<dbReference type="AlphaFoldDB" id="A0AAW4NMK4"/>
<evidence type="ECO:0000256" key="1">
    <source>
        <dbReference type="SAM" id="Phobius"/>
    </source>
</evidence>
<feature type="transmembrane region" description="Helical" evidence="1">
    <location>
        <begin position="12"/>
        <end position="36"/>
    </location>
</feature>
<reference evidence="3" key="1">
    <citation type="submission" date="2021-07" db="EMBL/GenBank/DDBJ databases">
        <title>Genomic diversity and antimicrobial resistance of Prevotella spp. isolated from chronic lung disease airways.</title>
        <authorList>
            <person name="Webb K.A."/>
            <person name="Olagoke O.S."/>
            <person name="Baird T."/>
            <person name="Neill J."/>
            <person name="Pham A."/>
            <person name="Wells T.J."/>
            <person name="Ramsay K.A."/>
            <person name="Bell S.C."/>
            <person name="Sarovich D.S."/>
            <person name="Price E.P."/>
        </authorList>
    </citation>
    <scope>NUCLEOTIDE SEQUENCE</scope>
    <source>
        <strain evidence="3">SCHI0047.S.3</strain>
    </source>
</reference>
<dbReference type="RefSeq" id="WP_219426206.1">
    <property type="nucleotide sequence ID" value="NZ_JAHXQY010000014.1"/>
</dbReference>
<dbReference type="GO" id="GO:0008237">
    <property type="term" value="F:metallopeptidase activity"/>
    <property type="evidence" value="ECO:0007669"/>
    <property type="project" value="UniProtKB-KW"/>
</dbReference>
<dbReference type="InterPro" id="IPR003675">
    <property type="entry name" value="Rce1/LyrA-like_dom"/>
</dbReference>
<feature type="transmembrane region" description="Helical" evidence="1">
    <location>
        <begin position="48"/>
        <end position="71"/>
    </location>
</feature>
<dbReference type="PANTHER" id="PTHR36435:SF1">
    <property type="entry name" value="CAAX AMINO TERMINAL PROTEASE FAMILY PROTEIN"/>
    <property type="match status" value="1"/>
</dbReference>
<keyword evidence="3" id="KW-0482">Metalloprotease</keyword>
<feature type="transmembrane region" description="Helical" evidence="1">
    <location>
        <begin position="185"/>
        <end position="201"/>
    </location>
</feature>
<keyword evidence="1" id="KW-0812">Transmembrane</keyword>
<feature type="transmembrane region" description="Helical" evidence="1">
    <location>
        <begin position="91"/>
        <end position="112"/>
    </location>
</feature>
<dbReference type="InterPro" id="IPR052710">
    <property type="entry name" value="CAAX_protease"/>
</dbReference>
<feature type="transmembrane region" description="Helical" evidence="1">
    <location>
        <begin position="161"/>
        <end position="179"/>
    </location>
</feature>
<organism evidence="3 4">
    <name type="scientific">Segatella salivae</name>
    <dbReference type="NCBI Taxonomy" id="228604"/>
    <lineage>
        <taxon>Bacteria</taxon>
        <taxon>Pseudomonadati</taxon>
        <taxon>Bacteroidota</taxon>
        <taxon>Bacteroidia</taxon>
        <taxon>Bacteroidales</taxon>
        <taxon>Prevotellaceae</taxon>
        <taxon>Segatella</taxon>
    </lineage>
</organism>
<comment type="caution">
    <text evidence="3">The sequence shown here is derived from an EMBL/GenBank/DDBJ whole genome shotgun (WGS) entry which is preliminary data.</text>
</comment>
<evidence type="ECO:0000313" key="4">
    <source>
        <dbReference type="Proteomes" id="UP001196873"/>
    </source>
</evidence>
<name>A0AAW4NMK4_9BACT</name>
<feature type="transmembrane region" description="Helical" evidence="1">
    <location>
        <begin position="244"/>
        <end position="264"/>
    </location>
</feature>